<dbReference type="AlphaFoldDB" id="A0AAV2I103"/>
<accession>A0AAV2I103</accession>
<protein>
    <submittedName>
        <fullName evidence="1">Uncharacterized protein</fullName>
    </submittedName>
</protein>
<evidence type="ECO:0000313" key="1">
    <source>
        <dbReference type="EMBL" id="CAL1538723.1"/>
    </source>
</evidence>
<dbReference type="Proteomes" id="UP001497497">
    <property type="component" value="Unassembled WGS sequence"/>
</dbReference>
<reference evidence="1 2" key="1">
    <citation type="submission" date="2024-04" db="EMBL/GenBank/DDBJ databases">
        <authorList>
            <consortium name="Genoscope - CEA"/>
            <person name="William W."/>
        </authorList>
    </citation>
    <scope>NUCLEOTIDE SEQUENCE [LARGE SCALE GENOMIC DNA]</scope>
</reference>
<dbReference type="PANTHER" id="PTHR14614:SF44">
    <property type="entry name" value="PROTEIN N-LYSINE METHYLTRANSFERASE METTL21D"/>
    <property type="match status" value="1"/>
</dbReference>
<dbReference type="EMBL" id="CAXITT010000310">
    <property type="protein sequence ID" value="CAL1538723.1"/>
    <property type="molecule type" value="Genomic_DNA"/>
</dbReference>
<organism evidence="1 2">
    <name type="scientific">Lymnaea stagnalis</name>
    <name type="common">Great pond snail</name>
    <name type="synonym">Helix stagnalis</name>
    <dbReference type="NCBI Taxonomy" id="6523"/>
    <lineage>
        <taxon>Eukaryota</taxon>
        <taxon>Metazoa</taxon>
        <taxon>Spiralia</taxon>
        <taxon>Lophotrochozoa</taxon>
        <taxon>Mollusca</taxon>
        <taxon>Gastropoda</taxon>
        <taxon>Heterobranchia</taxon>
        <taxon>Euthyneura</taxon>
        <taxon>Panpulmonata</taxon>
        <taxon>Hygrophila</taxon>
        <taxon>Lymnaeoidea</taxon>
        <taxon>Lymnaeidae</taxon>
        <taxon>Lymnaea</taxon>
    </lineage>
</organism>
<dbReference type="InterPro" id="IPR019410">
    <property type="entry name" value="Methyltransf_16"/>
</dbReference>
<comment type="caution">
    <text evidence="1">The sequence shown here is derived from an EMBL/GenBank/DDBJ whole genome shotgun (WGS) entry which is preliminary data.</text>
</comment>
<dbReference type="InterPro" id="IPR029063">
    <property type="entry name" value="SAM-dependent_MTases_sf"/>
</dbReference>
<dbReference type="GO" id="GO:0005829">
    <property type="term" value="C:cytosol"/>
    <property type="evidence" value="ECO:0007669"/>
    <property type="project" value="TreeGrafter"/>
</dbReference>
<gene>
    <name evidence="1" type="ORF">GSLYS_00012544001</name>
</gene>
<keyword evidence="2" id="KW-1185">Reference proteome</keyword>
<dbReference type="Pfam" id="PF10294">
    <property type="entry name" value="Methyltransf_16"/>
    <property type="match status" value="1"/>
</dbReference>
<evidence type="ECO:0000313" key="2">
    <source>
        <dbReference type="Proteomes" id="UP001497497"/>
    </source>
</evidence>
<dbReference type="PANTHER" id="PTHR14614">
    <property type="entry name" value="HEPATOCELLULAR CARCINOMA-ASSOCIATED ANTIGEN"/>
    <property type="match status" value="1"/>
</dbReference>
<dbReference type="Gene3D" id="3.40.50.150">
    <property type="entry name" value="Vaccinia Virus protein VP39"/>
    <property type="match status" value="1"/>
</dbReference>
<dbReference type="SUPFAM" id="SSF53335">
    <property type="entry name" value="S-adenosyl-L-methionine-dependent methyltransferases"/>
    <property type="match status" value="1"/>
</dbReference>
<name>A0AAV2I103_LYMST</name>
<dbReference type="GO" id="GO:0032991">
    <property type="term" value="C:protein-containing complex"/>
    <property type="evidence" value="ECO:0007669"/>
    <property type="project" value="TreeGrafter"/>
</dbReference>
<proteinExistence type="predicted"/>
<sequence length="222" mass="24916">MASVDLTHLFARHFELYDGTEITFDQSAEGDVGCVVWDAALVLCGYIGKQNCFVDRSVLELGAGTGAVGLTAAYLRARVVITDLPEFVPLLQHNITLNKNKLKGSCTAMALPWGDKKCMTDIKEAHFRSGVDYILLADCVYYEQSLEQLKDTIEYFSTAHTTILCSYEDRDIGNKAELQSRFLKMIGEHFNIVEIPMNSHDEQYCSSDIHILQFNSKSEKLN</sequence>